<accession>A0A832LVB6</accession>
<keyword evidence="5" id="KW-0269">Exonuclease</keyword>
<evidence type="ECO:0000256" key="3">
    <source>
        <dbReference type="ARBA" id="ARBA00022722"/>
    </source>
</evidence>
<dbReference type="GO" id="GO:0003676">
    <property type="term" value="F:nucleic acid binding"/>
    <property type="evidence" value="ECO:0007669"/>
    <property type="project" value="InterPro"/>
</dbReference>
<sequence>MKRERLWIKKLPSRELLYTFILEGGFTPLISQILINKGFQEVSSAYRFLFPQLTDLGSPFEIPGMLEAVKRLSVSLERGEALGIYGDSDVDGIVGSYILYDFLKKITGIPPLVIIPDKNKEGYGFHSKFLPIFKERGVKLIITVDVGISAVETVNTAKMLGMEVIITDHHEIRQKPETYIVSGKLTPTDSPFHYLCGAGVALALIRGLRSYLYQRGFFKEMKPPSLREYLELVALATLADMVPLVGENRIITYFGFRDLSEPSHPLLKELIQSLNLKLPLSEEDLHFKIIPRLNACGRLGKGELLFNLLAKDDQAVEGEAVKILEDIYGERQLLEGEIWEKIDRETNSMAHHRVILGVFEGIPRAMLGLLANRLKRKYERPVLLVSLENGLAYGSGRSPEGIDLLDLLWPYRELFLELGGHKKAFGFQILRENLKTLEKILRDLPLEDSTQEPALYVEAETTVAELLLEENLSIIREFPPYGIGHEPPLLALKGFQVKSCEYLKEKHTKFLLRDGAKELYALYFNQICPESIHLLAGYPYINNYSQRLEIKVEDVKL</sequence>
<dbReference type="PANTHER" id="PTHR30255:SF2">
    <property type="entry name" value="SINGLE-STRANDED-DNA-SPECIFIC EXONUCLEASE RECJ"/>
    <property type="match status" value="1"/>
</dbReference>
<dbReference type="Pfam" id="PF02272">
    <property type="entry name" value="DHHA1"/>
    <property type="match status" value="1"/>
</dbReference>
<evidence type="ECO:0000256" key="2">
    <source>
        <dbReference type="ARBA" id="ARBA00019841"/>
    </source>
</evidence>
<dbReference type="InterPro" id="IPR003156">
    <property type="entry name" value="DHHA1_dom"/>
</dbReference>
<keyword evidence="4" id="KW-0378">Hydrolase</keyword>
<comment type="similarity">
    <text evidence="1">Belongs to the RecJ family.</text>
</comment>
<keyword evidence="3" id="KW-0540">Nuclease</keyword>
<evidence type="ECO:0000313" key="9">
    <source>
        <dbReference type="EMBL" id="HGV55912.1"/>
    </source>
</evidence>
<dbReference type="PANTHER" id="PTHR30255">
    <property type="entry name" value="SINGLE-STRANDED-DNA-SPECIFIC EXONUCLEASE RECJ"/>
    <property type="match status" value="1"/>
</dbReference>
<evidence type="ECO:0000259" key="8">
    <source>
        <dbReference type="Pfam" id="PF17768"/>
    </source>
</evidence>
<dbReference type="InterPro" id="IPR051673">
    <property type="entry name" value="SSDNA_exonuclease_RecJ"/>
</dbReference>
<dbReference type="Pfam" id="PF01368">
    <property type="entry name" value="DHH"/>
    <property type="match status" value="1"/>
</dbReference>
<dbReference type="Gene3D" id="3.10.310.30">
    <property type="match status" value="1"/>
</dbReference>
<dbReference type="InterPro" id="IPR041122">
    <property type="entry name" value="RecJ_OB"/>
</dbReference>
<organism evidence="9">
    <name type="scientific">Caldimicrobium thiodismutans</name>
    <dbReference type="NCBI Taxonomy" id="1653476"/>
    <lineage>
        <taxon>Bacteria</taxon>
        <taxon>Pseudomonadati</taxon>
        <taxon>Thermodesulfobacteriota</taxon>
        <taxon>Thermodesulfobacteria</taxon>
        <taxon>Thermodesulfobacteriales</taxon>
        <taxon>Thermodesulfobacteriaceae</taxon>
        <taxon>Caldimicrobium</taxon>
    </lineage>
</organism>
<evidence type="ECO:0000256" key="4">
    <source>
        <dbReference type="ARBA" id="ARBA00022801"/>
    </source>
</evidence>
<gene>
    <name evidence="9" type="ORF">ENT73_07555</name>
</gene>
<protein>
    <recommendedName>
        <fullName evidence="2">Single-stranded-DNA-specific exonuclease RecJ</fullName>
    </recommendedName>
</protein>
<evidence type="ECO:0000256" key="1">
    <source>
        <dbReference type="ARBA" id="ARBA00005915"/>
    </source>
</evidence>
<dbReference type="EMBL" id="DSZU01000138">
    <property type="protein sequence ID" value="HGV55912.1"/>
    <property type="molecule type" value="Genomic_DNA"/>
</dbReference>
<evidence type="ECO:0000259" key="6">
    <source>
        <dbReference type="Pfam" id="PF01368"/>
    </source>
</evidence>
<dbReference type="AlphaFoldDB" id="A0A832LVB6"/>
<evidence type="ECO:0000256" key="5">
    <source>
        <dbReference type="ARBA" id="ARBA00022839"/>
    </source>
</evidence>
<dbReference type="SUPFAM" id="SSF64182">
    <property type="entry name" value="DHH phosphoesterases"/>
    <property type="match status" value="1"/>
</dbReference>
<feature type="domain" description="DHHA1" evidence="7">
    <location>
        <begin position="357"/>
        <end position="442"/>
    </location>
</feature>
<evidence type="ECO:0000259" key="7">
    <source>
        <dbReference type="Pfam" id="PF02272"/>
    </source>
</evidence>
<comment type="caution">
    <text evidence="9">The sequence shown here is derived from an EMBL/GenBank/DDBJ whole genome shotgun (WGS) entry which is preliminary data.</text>
</comment>
<dbReference type="InterPro" id="IPR038763">
    <property type="entry name" value="DHH_sf"/>
</dbReference>
<name>A0A832LVB6_9BACT</name>
<dbReference type="InterPro" id="IPR001667">
    <property type="entry name" value="DDH_dom"/>
</dbReference>
<feature type="domain" description="DDH" evidence="6">
    <location>
        <begin position="84"/>
        <end position="237"/>
    </location>
</feature>
<dbReference type="Gene3D" id="3.90.1640.30">
    <property type="match status" value="1"/>
</dbReference>
<feature type="domain" description="RecJ OB" evidence="8">
    <location>
        <begin position="469"/>
        <end position="550"/>
    </location>
</feature>
<reference evidence="9" key="1">
    <citation type="journal article" date="2020" name="mSystems">
        <title>Genome- and Community-Level Interaction Insights into Carbon Utilization and Element Cycling Functions of Hydrothermarchaeota in Hydrothermal Sediment.</title>
        <authorList>
            <person name="Zhou Z."/>
            <person name="Liu Y."/>
            <person name="Xu W."/>
            <person name="Pan J."/>
            <person name="Luo Z.H."/>
            <person name="Li M."/>
        </authorList>
    </citation>
    <scope>NUCLEOTIDE SEQUENCE [LARGE SCALE GENOMIC DNA]</scope>
    <source>
        <strain evidence="9">SpSt-605</strain>
    </source>
</reference>
<proteinExistence type="inferred from homology"/>
<dbReference type="GO" id="GO:0004527">
    <property type="term" value="F:exonuclease activity"/>
    <property type="evidence" value="ECO:0007669"/>
    <property type="project" value="UniProtKB-KW"/>
</dbReference>
<dbReference type="Pfam" id="PF17768">
    <property type="entry name" value="RecJ_OB"/>
    <property type="match status" value="1"/>
</dbReference>